<dbReference type="Proteomes" id="UP000759131">
    <property type="component" value="Unassembled WGS sequence"/>
</dbReference>
<sequence length="447" mass="50688">DILVWIAWIKYISWFYYGNEALIINQWRDIQHIDCEHEVSGVGKSTFINAIVNYLSFESMDAANERPICLIPVSFTTGDPQTASRFDISWHRSVEECQRLFNYIKQLPAHKVMDTLSLNNAKQIIQLLTKPLADITKNIADNINQCELHRLQIRGFSGTIDELSKKLYIPSVEIISVPLDRPKTVCGADQCCERKTINDITEVTYTTDCHSPCYLDYSHGNIVGNIGLLSYEQHLHVLYDTCSKMTKVTDQAVDSRIISVRLVADLKEQQILLLDQRMAELIAENNIIVKSMSMFACFLANNALTPINDAFEDYVRHLISNEKHVIAGADTEGSVVRLEQLLQLYRDEKKLINNVIHGPSGRGVALGSNITLKQIDDLVDKLCKLKHKGPYISDTLKLHRQVISDHHFIQNEYRIAGPSHPLVTLVLQYYPNGKVSQILGAVKERSV</sequence>
<dbReference type="AlphaFoldDB" id="A0A7R9KDL6"/>
<protein>
    <recommendedName>
        <fullName evidence="1">DUF8206 domain-containing protein</fullName>
    </recommendedName>
</protein>
<gene>
    <name evidence="2" type="ORF">OSB1V03_LOCUS1212</name>
</gene>
<evidence type="ECO:0000313" key="3">
    <source>
        <dbReference type="Proteomes" id="UP000759131"/>
    </source>
</evidence>
<dbReference type="EMBL" id="OC854904">
    <property type="protein sequence ID" value="CAD7620731.1"/>
    <property type="molecule type" value="Genomic_DNA"/>
</dbReference>
<feature type="non-terminal residue" evidence="2">
    <location>
        <position position="1"/>
    </location>
</feature>
<keyword evidence="3" id="KW-1185">Reference proteome</keyword>
<dbReference type="OrthoDB" id="2386367at2759"/>
<name>A0A7R9KDL6_9ACAR</name>
<dbReference type="EMBL" id="CAJPIZ010000329">
    <property type="protein sequence ID" value="CAG2101161.1"/>
    <property type="molecule type" value="Genomic_DNA"/>
</dbReference>
<reference evidence="2" key="1">
    <citation type="submission" date="2020-11" db="EMBL/GenBank/DDBJ databases">
        <authorList>
            <person name="Tran Van P."/>
        </authorList>
    </citation>
    <scope>NUCLEOTIDE SEQUENCE</scope>
</reference>
<dbReference type="InterPro" id="IPR058519">
    <property type="entry name" value="DUF8206"/>
</dbReference>
<accession>A0A7R9KDL6</accession>
<dbReference type="PANTHER" id="PTHR32046">
    <property type="entry name" value="G DOMAIN-CONTAINING PROTEIN"/>
    <property type="match status" value="1"/>
</dbReference>
<evidence type="ECO:0000259" key="1">
    <source>
        <dbReference type="Pfam" id="PF26633"/>
    </source>
</evidence>
<dbReference type="PANTHER" id="PTHR32046:SF11">
    <property type="entry name" value="IMMUNE-ASSOCIATED NUCLEOTIDE-BINDING PROTEIN 10-LIKE"/>
    <property type="match status" value="1"/>
</dbReference>
<feature type="domain" description="DUF8206" evidence="1">
    <location>
        <begin position="179"/>
        <end position="228"/>
    </location>
</feature>
<proteinExistence type="predicted"/>
<organism evidence="2">
    <name type="scientific">Medioppia subpectinata</name>
    <dbReference type="NCBI Taxonomy" id="1979941"/>
    <lineage>
        <taxon>Eukaryota</taxon>
        <taxon>Metazoa</taxon>
        <taxon>Ecdysozoa</taxon>
        <taxon>Arthropoda</taxon>
        <taxon>Chelicerata</taxon>
        <taxon>Arachnida</taxon>
        <taxon>Acari</taxon>
        <taxon>Acariformes</taxon>
        <taxon>Sarcoptiformes</taxon>
        <taxon>Oribatida</taxon>
        <taxon>Brachypylina</taxon>
        <taxon>Oppioidea</taxon>
        <taxon>Oppiidae</taxon>
        <taxon>Medioppia</taxon>
    </lineage>
</organism>
<evidence type="ECO:0000313" key="2">
    <source>
        <dbReference type="EMBL" id="CAD7620731.1"/>
    </source>
</evidence>
<dbReference type="Pfam" id="PF26633">
    <property type="entry name" value="DUF8206"/>
    <property type="match status" value="1"/>
</dbReference>